<gene>
    <name evidence="1" type="ORF">TCNE_LOCUS5767</name>
</gene>
<name>A0A183UB97_TOXCA</name>
<dbReference type="WBParaSite" id="TCNE_0000576701-mRNA-1">
    <property type="protein sequence ID" value="TCNE_0000576701-mRNA-1"/>
    <property type="gene ID" value="TCNE_0000576701"/>
</dbReference>
<protein>
    <submittedName>
        <fullName evidence="3">Transmembrane protein</fullName>
    </submittedName>
</protein>
<evidence type="ECO:0000313" key="1">
    <source>
        <dbReference type="EMBL" id="VDM36997.1"/>
    </source>
</evidence>
<accession>A0A183UB97</accession>
<reference evidence="1 2" key="2">
    <citation type="submission" date="2018-11" db="EMBL/GenBank/DDBJ databases">
        <authorList>
            <consortium name="Pathogen Informatics"/>
        </authorList>
    </citation>
    <scope>NUCLEOTIDE SEQUENCE [LARGE SCALE GENOMIC DNA]</scope>
</reference>
<evidence type="ECO:0000313" key="3">
    <source>
        <dbReference type="WBParaSite" id="TCNE_0000576701-mRNA-1"/>
    </source>
</evidence>
<dbReference type="EMBL" id="UYWY01019389">
    <property type="protein sequence ID" value="VDM36997.1"/>
    <property type="molecule type" value="Genomic_DNA"/>
</dbReference>
<keyword evidence="2" id="KW-1185">Reference proteome</keyword>
<proteinExistence type="predicted"/>
<organism evidence="2 3">
    <name type="scientific">Toxocara canis</name>
    <name type="common">Canine roundworm</name>
    <dbReference type="NCBI Taxonomy" id="6265"/>
    <lineage>
        <taxon>Eukaryota</taxon>
        <taxon>Metazoa</taxon>
        <taxon>Ecdysozoa</taxon>
        <taxon>Nematoda</taxon>
        <taxon>Chromadorea</taxon>
        <taxon>Rhabditida</taxon>
        <taxon>Spirurina</taxon>
        <taxon>Ascaridomorpha</taxon>
        <taxon>Ascaridoidea</taxon>
        <taxon>Toxocaridae</taxon>
        <taxon>Toxocara</taxon>
    </lineage>
</organism>
<sequence>MHEQYACGPNNYDSLQICSTQQLRFPFGSTWNAVQQSCAPTEPTIRSERFNKRNAPCASVRHISGPDCAHLHALNVHLSPLVSLLLFGTLARSILVGRCSTSCLVGVGLFVLVFRSLTNPSLTLTFVSVFGTPLE</sequence>
<reference evidence="3" key="1">
    <citation type="submission" date="2016-06" db="UniProtKB">
        <authorList>
            <consortium name="WormBaseParasite"/>
        </authorList>
    </citation>
    <scope>IDENTIFICATION</scope>
</reference>
<dbReference type="AlphaFoldDB" id="A0A183UB97"/>
<dbReference type="Proteomes" id="UP000050794">
    <property type="component" value="Unassembled WGS sequence"/>
</dbReference>
<evidence type="ECO:0000313" key="2">
    <source>
        <dbReference type="Proteomes" id="UP000050794"/>
    </source>
</evidence>